<keyword evidence="4" id="KW-0472">Membrane</keyword>
<dbReference type="Pfam" id="PF00129">
    <property type="entry name" value="MHC_I"/>
    <property type="match status" value="1"/>
</dbReference>
<dbReference type="InterPro" id="IPR013783">
    <property type="entry name" value="Ig-like_fold"/>
</dbReference>
<reference evidence="6 7" key="1">
    <citation type="submission" date="2024-05" db="EMBL/GenBank/DDBJ databases">
        <title>A high-quality chromosomal-level genome assembly of Topmouth culter (Culter alburnus).</title>
        <authorList>
            <person name="Zhao H."/>
        </authorList>
    </citation>
    <scope>NUCLEOTIDE SEQUENCE [LARGE SCALE GENOMIC DNA]</scope>
    <source>
        <strain evidence="6">CATC2023</strain>
        <tissue evidence="6">Muscle</tissue>
    </source>
</reference>
<organism evidence="6 7">
    <name type="scientific">Culter alburnus</name>
    <name type="common">Topmouth culter</name>
    <dbReference type="NCBI Taxonomy" id="194366"/>
    <lineage>
        <taxon>Eukaryota</taxon>
        <taxon>Metazoa</taxon>
        <taxon>Chordata</taxon>
        <taxon>Craniata</taxon>
        <taxon>Vertebrata</taxon>
        <taxon>Euteleostomi</taxon>
        <taxon>Actinopterygii</taxon>
        <taxon>Neopterygii</taxon>
        <taxon>Teleostei</taxon>
        <taxon>Ostariophysi</taxon>
        <taxon>Cypriniformes</taxon>
        <taxon>Xenocyprididae</taxon>
        <taxon>Xenocypridinae</taxon>
        <taxon>Culter</taxon>
    </lineage>
</organism>
<proteinExistence type="inferred from homology"/>
<feature type="transmembrane region" description="Helical" evidence="4">
    <location>
        <begin position="241"/>
        <end position="267"/>
    </location>
</feature>
<dbReference type="InterPro" id="IPR003597">
    <property type="entry name" value="Ig_C1-set"/>
</dbReference>
<dbReference type="PROSITE" id="PS00290">
    <property type="entry name" value="IG_MHC"/>
    <property type="match status" value="1"/>
</dbReference>
<dbReference type="SUPFAM" id="SSF54452">
    <property type="entry name" value="MHC antigen-recognition domain"/>
    <property type="match status" value="1"/>
</dbReference>
<dbReference type="Gene3D" id="2.60.40.10">
    <property type="entry name" value="Immunoglobulins"/>
    <property type="match status" value="1"/>
</dbReference>
<dbReference type="InterPro" id="IPR037055">
    <property type="entry name" value="MHC_I-like_Ag-recog_sf"/>
</dbReference>
<keyword evidence="2" id="KW-0393">Immunoglobulin domain</keyword>
<dbReference type="SUPFAM" id="SSF48726">
    <property type="entry name" value="Immunoglobulin"/>
    <property type="match status" value="1"/>
</dbReference>
<protein>
    <recommendedName>
        <fullName evidence="5">Ig-like domain-containing protein</fullName>
    </recommendedName>
</protein>
<sequence>MELIPRKNWMKDMTSNKQYTEIREKLQQIYKLNIHDLMQEFSQSHGVHTYQRMYGCEWDDQTGDSQGFDQYGYDGRDFITLDLKERRYTNSVKEAMTTVMKWNNDRTQLDFLKHYFRQDCVDWLKEFLNLSKATLEKADPPKVSLLQKKEGNYTCHVTGFLFRNTTILWRKNGQAMSDSKSEDTLPNEDRTFQRRLNLYAPADECEESQYTCVVEHKSLTEPIQKTLTVNKSSSSKCGSDALYIFMHPVFLVIITVIAVLIVLRVLWKHRKKIKDQFMMGFFICLHRLNKSLGQL</sequence>
<feature type="domain" description="Ig-like" evidence="5">
    <location>
        <begin position="141"/>
        <end position="228"/>
    </location>
</feature>
<dbReference type="AlphaFoldDB" id="A0AAW2A0Y8"/>
<comment type="caution">
    <text evidence="6">The sequence shown here is derived from an EMBL/GenBank/DDBJ whole genome shotgun (WGS) entry which is preliminary data.</text>
</comment>
<name>A0AAW2A0Y8_CULAL</name>
<keyword evidence="1" id="KW-0325">Glycoprotein</keyword>
<accession>A0AAW2A0Y8</accession>
<dbReference type="InterPro" id="IPR036179">
    <property type="entry name" value="Ig-like_dom_sf"/>
</dbReference>
<dbReference type="EMBL" id="JAWDJR010000010">
    <property type="protein sequence ID" value="KAK9967140.1"/>
    <property type="molecule type" value="Genomic_DNA"/>
</dbReference>
<evidence type="ECO:0000256" key="2">
    <source>
        <dbReference type="ARBA" id="ARBA00023319"/>
    </source>
</evidence>
<dbReference type="PANTHER" id="PTHR16675:SF237">
    <property type="entry name" value="MHC CLASS I ANTIGEN TRANSCRIPT VARIANT 1-RELATED"/>
    <property type="match status" value="1"/>
</dbReference>
<dbReference type="InterPro" id="IPR003006">
    <property type="entry name" value="Ig/MHC_CS"/>
</dbReference>
<dbReference type="PROSITE" id="PS50835">
    <property type="entry name" value="IG_LIKE"/>
    <property type="match status" value="1"/>
</dbReference>
<evidence type="ECO:0000256" key="1">
    <source>
        <dbReference type="ARBA" id="ARBA00023180"/>
    </source>
</evidence>
<dbReference type="InterPro" id="IPR011161">
    <property type="entry name" value="MHC_I-like_Ag-recog"/>
</dbReference>
<dbReference type="InterPro" id="IPR001039">
    <property type="entry name" value="MHC_I_a_a1/a2"/>
</dbReference>
<dbReference type="Proteomes" id="UP001479290">
    <property type="component" value="Unassembled WGS sequence"/>
</dbReference>
<evidence type="ECO:0000256" key="4">
    <source>
        <dbReference type="SAM" id="Phobius"/>
    </source>
</evidence>
<evidence type="ECO:0000313" key="7">
    <source>
        <dbReference type="Proteomes" id="UP001479290"/>
    </source>
</evidence>
<evidence type="ECO:0000259" key="5">
    <source>
        <dbReference type="PROSITE" id="PS50835"/>
    </source>
</evidence>
<gene>
    <name evidence="6" type="ORF">ABG768_001552</name>
</gene>
<dbReference type="InterPro" id="IPR011162">
    <property type="entry name" value="MHC_I/II-like_Ag-recog"/>
</dbReference>
<dbReference type="GO" id="GO:0005615">
    <property type="term" value="C:extracellular space"/>
    <property type="evidence" value="ECO:0007669"/>
    <property type="project" value="TreeGrafter"/>
</dbReference>
<comment type="similarity">
    <text evidence="3">Belongs to the MHC class I family.</text>
</comment>
<dbReference type="Gene3D" id="3.30.500.10">
    <property type="entry name" value="MHC class I-like antigen recognition-like"/>
    <property type="match status" value="1"/>
</dbReference>
<evidence type="ECO:0000256" key="3">
    <source>
        <dbReference type="RuleBase" id="RU004439"/>
    </source>
</evidence>
<dbReference type="InterPro" id="IPR050208">
    <property type="entry name" value="MHC_class-I_related"/>
</dbReference>
<dbReference type="GO" id="GO:0009897">
    <property type="term" value="C:external side of plasma membrane"/>
    <property type="evidence" value="ECO:0007669"/>
    <property type="project" value="TreeGrafter"/>
</dbReference>
<dbReference type="PRINTS" id="PR01638">
    <property type="entry name" value="MHCCLASSI"/>
</dbReference>
<dbReference type="GO" id="GO:0006955">
    <property type="term" value="P:immune response"/>
    <property type="evidence" value="ECO:0007669"/>
    <property type="project" value="TreeGrafter"/>
</dbReference>
<dbReference type="Pfam" id="PF07654">
    <property type="entry name" value="C1-set"/>
    <property type="match status" value="1"/>
</dbReference>
<keyword evidence="4" id="KW-0812">Transmembrane</keyword>
<dbReference type="InterPro" id="IPR007110">
    <property type="entry name" value="Ig-like_dom"/>
</dbReference>
<keyword evidence="4" id="KW-1133">Transmembrane helix</keyword>
<evidence type="ECO:0000313" key="6">
    <source>
        <dbReference type="EMBL" id="KAK9967140.1"/>
    </source>
</evidence>
<dbReference type="PANTHER" id="PTHR16675">
    <property type="entry name" value="MHC CLASS I-RELATED"/>
    <property type="match status" value="1"/>
</dbReference>
<dbReference type="SMART" id="SM00407">
    <property type="entry name" value="IGc1"/>
    <property type="match status" value="1"/>
</dbReference>
<keyword evidence="7" id="KW-1185">Reference proteome</keyword>